<evidence type="ECO:0000313" key="3">
    <source>
        <dbReference type="Proteomes" id="UP001500837"/>
    </source>
</evidence>
<feature type="compositionally biased region" description="Basic and acidic residues" evidence="1">
    <location>
        <begin position="40"/>
        <end position="49"/>
    </location>
</feature>
<dbReference type="Proteomes" id="UP001500837">
    <property type="component" value="Unassembled WGS sequence"/>
</dbReference>
<evidence type="ECO:0000256" key="1">
    <source>
        <dbReference type="SAM" id="MobiDB-lite"/>
    </source>
</evidence>
<feature type="region of interest" description="Disordered" evidence="1">
    <location>
        <begin position="26"/>
        <end position="49"/>
    </location>
</feature>
<gene>
    <name evidence="2" type="ORF">GCM10009066_05030</name>
</gene>
<dbReference type="EMBL" id="BAAABL010000021">
    <property type="protein sequence ID" value="GAA0293387.1"/>
    <property type="molecule type" value="Genomic_DNA"/>
</dbReference>
<accession>A0AAV3S3K3</accession>
<keyword evidence="3" id="KW-1185">Reference proteome</keyword>
<reference evidence="2 3" key="1">
    <citation type="journal article" date="2019" name="Int. J. Syst. Evol. Microbiol.">
        <title>The Global Catalogue of Microorganisms (GCM) 10K type strain sequencing project: providing services to taxonomists for standard genome sequencing and annotation.</title>
        <authorList>
            <consortium name="The Broad Institute Genomics Platform"/>
            <consortium name="The Broad Institute Genome Sequencing Center for Infectious Disease"/>
            <person name="Wu L."/>
            <person name="Ma J."/>
        </authorList>
    </citation>
    <scope>NUCLEOTIDE SEQUENCE [LARGE SCALE GENOMIC DNA]</scope>
    <source>
        <strain evidence="2 3">JCM 16330</strain>
    </source>
</reference>
<comment type="caution">
    <text evidence="2">The sequence shown here is derived from an EMBL/GenBank/DDBJ whole genome shotgun (WGS) entry which is preliminary data.</text>
</comment>
<evidence type="ECO:0000313" key="2">
    <source>
        <dbReference type="EMBL" id="GAA0293387.1"/>
    </source>
</evidence>
<organism evidence="2 3">
    <name type="scientific">Halarchaeum salinum</name>
    <dbReference type="NCBI Taxonomy" id="489912"/>
    <lineage>
        <taxon>Archaea</taxon>
        <taxon>Methanobacteriati</taxon>
        <taxon>Methanobacteriota</taxon>
        <taxon>Stenosarchaea group</taxon>
        <taxon>Halobacteria</taxon>
        <taxon>Halobacteriales</taxon>
        <taxon>Halobacteriaceae</taxon>
    </lineage>
</organism>
<name>A0AAV3S3K3_9EURY</name>
<protein>
    <submittedName>
        <fullName evidence="2">Uncharacterized protein</fullName>
    </submittedName>
</protein>
<dbReference type="AlphaFoldDB" id="A0AAV3S3K3"/>
<dbReference type="RefSeq" id="WP_211311857.1">
    <property type="nucleotide sequence ID" value="NZ_BAAABL010000021.1"/>
</dbReference>
<proteinExistence type="predicted"/>
<sequence length="49" mass="5425">MLTVEVLLAVVWAFGTRATQALQNLPIAFQSGDQPPRRPPQRDDDGNFS</sequence>